<name>A0A923LWW4_9FIRM</name>
<dbReference type="RefSeq" id="WP_186950577.1">
    <property type="nucleotide sequence ID" value="NZ_JACOPL010000057.1"/>
</dbReference>
<comment type="caution">
    <text evidence="1">The sequence shown here is derived from an EMBL/GenBank/DDBJ whole genome shotgun (WGS) entry which is preliminary data.</text>
</comment>
<dbReference type="EMBL" id="JACOPL010000057">
    <property type="protein sequence ID" value="MBC5726890.1"/>
    <property type="molecule type" value="Genomic_DNA"/>
</dbReference>
<sequence>MNIERATHIDKDGWYINGANVAAVFHSGTREIRMSGKDIDRLAAYEDTGLEPEDIKRAFNEAAVLKLAGQALGITPDRLHELAQADREGRCVVLP</sequence>
<gene>
    <name evidence="1" type="ORF">H8S45_15740</name>
</gene>
<accession>A0A923LWW4</accession>
<evidence type="ECO:0000313" key="1">
    <source>
        <dbReference type="EMBL" id="MBC5726890.1"/>
    </source>
</evidence>
<proteinExistence type="predicted"/>
<protein>
    <submittedName>
        <fullName evidence="1">Uncharacterized protein</fullName>
    </submittedName>
</protein>
<dbReference type="AlphaFoldDB" id="A0A923LWW4"/>
<feature type="non-terminal residue" evidence="1">
    <location>
        <position position="95"/>
    </location>
</feature>
<evidence type="ECO:0000313" key="2">
    <source>
        <dbReference type="Proteomes" id="UP000606499"/>
    </source>
</evidence>
<keyword evidence="2" id="KW-1185">Reference proteome</keyword>
<organism evidence="1 2">
    <name type="scientific">Agathobaculum faecis</name>
    <dbReference type="NCBI Taxonomy" id="2763013"/>
    <lineage>
        <taxon>Bacteria</taxon>
        <taxon>Bacillati</taxon>
        <taxon>Bacillota</taxon>
        <taxon>Clostridia</taxon>
        <taxon>Eubacteriales</taxon>
        <taxon>Butyricicoccaceae</taxon>
        <taxon>Agathobaculum</taxon>
    </lineage>
</organism>
<dbReference type="Proteomes" id="UP000606499">
    <property type="component" value="Unassembled WGS sequence"/>
</dbReference>
<reference evidence="1" key="1">
    <citation type="submission" date="2020-08" db="EMBL/GenBank/DDBJ databases">
        <title>Genome public.</title>
        <authorList>
            <person name="Liu C."/>
            <person name="Sun Q."/>
        </authorList>
    </citation>
    <scope>NUCLEOTIDE SEQUENCE</scope>
    <source>
        <strain evidence="1">NSJ-28</strain>
    </source>
</reference>